<dbReference type="EMBL" id="CAADRP010000615">
    <property type="protein sequence ID" value="VFU30402.1"/>
    <property type="molecule type" value="Genomic_DNA"/>
</dbReference>
<proteinExistence type="predicted"/>
<protein>
    <submittedName>
        <fullName evidence="1">Uncharacterized protein</fullName>
    </submittedName>
</protein>
<gene>
    <name evidence="1" type="ORF">SVIM_LOCUS118011</name>
</gene>
<organism evidence="1">
    <name type="scientific">Salix viminalis</name>
    <name type="common">Common osier</name>
    <name type="synonym">Basket willow</name>
    <dbReference type="NCBI Taxonomy" id="40686"/>
    <lineage>
        <taxon>Eukaryota</taxon>
        <taxon>Viridiplantae</taxon>
        <taxon>Streptophyta</taxon>
        <taxon>Embryophyta</taxon>
        <taxon>Tracheophyta</taxon>
        <taxon>Spermatophyta</taxon>
        <taxon>Magnoliopsida</taxon>
        <taxon>eudicotyledons</taxon>
        <taxon>Gunneridae</taxon>
        <taxon>Pentapetalae</taxon>
        <taxon>rosids</taxon>
        <taxon>fabids</taxon>
        <taxon>Malpighiales</taxon>
        <taxon>Salicaceae</taxon>
        <taxon>Saliceae</taxon>
        <taxon>Salix</taxon>
    </lineage>
</organism>
<dbReference type="AlphaFoldDB" id="A0A6N2KZC1"/>
<reference evidence="1" key="1">
    <citation type="submission" date="2019-03" db="EMBL/GenBank/DDBJ databases">
        <authorList>
            <person name="Mank J."/>
            <person name="Almeida P."/>
        </authorList>
    </citation>
    <scope>NUCLEOTIDE SEQUENCE</scope>
    <source>
        <strain evidence="1">78183</strain>
    </source>
</reference>
<evidence type="ECO:0000313" key="1">
    <source>
        <dbReference type="EMBL" id="VFU30402.1"/>
    </source>
</evidence>
<accession>A0A6N2KZC1</accession>
<sequence length="19" mass="2099">MIRKGKESKLIPISQGSLL</sequence>
<name>A0A6N2KZC1_SALVM</name>